<dbReference type="AlphaFoldDB" id="A0A0D2LQW4"/>
<dbReference type="EMBL" id="KK104325">
    <property type="protein sequence ID" value="KIY94084.1"/>
    <property type="molecule type" value="Genomic_DNA"/>
</dbReference>
<dbReference type="RefSeq" id="XP_013893104.1">
    <property type="nucleotide sequence ID" value="XM_014037650.1"/>
</dbReference>
<evidence type="ECO:0000313" key="2">
    <source>
        <dbReference type="EMBL" id="KIY94084.1"/>
    </source>
</evidence>
<accession>A0A0D2LQW4</accession>
<dbReference type="KEGG" id="mng:MNEG_13878"/>
<keyword evidence="3" id="KW-1185">Reference proteome</keyword>
<name>A0A0D2LQW4_9CHLO</name>
<dbReference type="GeneID" id="25731384"/>
<feature type="compositionally biased region" description="Basic and acidic residues" evidence="1">
    <location>
        <begin position="57"/>
        <end position="68"/>
    </location>
</feature>
<organism evidence="2 3">
    <name type="scientific">Monoraphidium neglectum</name>
    <dbReference type="NCBI Taxonomy" id="145388"/>
    <lineage>
        <taxon>Eukaryota</taxon>
        <taxon>Viridiplantae</taxon>
        <taxon>Chlorophyta</taxon>
        <taxon>core chlorophytes</taxon>
        <taxon>Chlorophyceae</taxon>
        <taxon>CS clade</taxon>
        <taxon>Sphaeropleales</taxon>
        <taxon>Selenastraceae</taxon>
        <taxon>Monoraphidium</taxon>
    </lineage>
</organism>
<proteinExistence type="predicted"/>
<evidence type="ECO:0000256" key="1">
    <source>
        <dbReference type="SAM" id="MobiDB-lite"/>
    </source>
</evidence>
<feature type="compositionally biased region" description="Acidic residues" evidence="1">
    <location>
        <begin position="107"/>
        <end position="125"/>
    </location>
</feature>
<feature type="compositionally biased region" description="Acidic residues" evidence="1">
    <location>
        <begin position="153"/>
        <end position="162"/>
    </location>
</feature>
<dbReference type="Proteomes" id="UP000054498">
    <property type="component" value="Unassembled WGS sequence"/>
</dbReference>
<evidence type="ECO:0000313" key="3">
    <source>
        <dbReference type="Proteomes" id="UP000054498"/>
    </source>
</evidence>
<feature type="region of interest" description="Disordered" evidence="1">
    <location>
        <begin position="34"/>
        <end position="162"/>
    </location>
</feature>
<protein>
    <submittedName>
        <fullName evidence="2">Uncharacterized protein</fullName>
    </submittedName>
</protein>
<gene>
    <name evidence="2" type="ORF">MNEG_13878</name>
</gene>
<feature type="compositionally biased region" description="Low complexity" evidence="1">
    <location>
        <begin position="73"/>
        <end position="104"/>
    </location>
</feature>
<sequence>MTTALRINDFGYSGPVHKWVRQLVPADELIQVPTGPRYPHLVPVGRDQQPRPSGADDDAHPADADPSRRGLTAAAGEPLAAPSASAPYSASAQPSQSAPYSAALTDEHEDGEEDEGEEEEEEEGTEATGAGGGGARGGGGGGAQPSYSAYDSMDVDLDEEGL</sequence>
<reference evidence="2 3" key="1">
    <citation type="journal article" date="2013" name="BMC Genomics">
        <title>Reconstruction of the lipid metabolism for the microalga Monoraphidium neglectum from its genome sequence reveals characteristics suitable for biofuel production.</title>
        <authorList>
            <person name="Bogen C."/>
            <person name="Al-Dilaimi A."/>
            <person name="Albersmeier A."/>
            <person name="Wichmann J."/>
            <person name="Grundmann M."/>
            <person name="Rupp O."/>
            <person name="Lauersen K.J."/>
            <person name="Blifernez-Klassen O."/>
            <person name="Kalinowski J."/>
            <person name="Goesmann A."/>
            <person name="Mussgnug J.H."/>
            <person name="Kruse O."/>
        </authorList>
    </citation>
    <scope>NUCLEOTIDE SEQUENCE [LARGE SCALE GENOMIC DNA]</scope>
    <source>
        <strain evidence="2 3">SAG 48.87</strain>
    </source>
</reference>
<feature type="compositionally biased region" description="Gly residues" evidence="1">
    <location>
        <begin position="129"/>
        <end position="143"/>
    </location>
</feature>